<keyword evidence="5 8" id="KW-1133">Transmembrane helix</keyword>
<dbReference type="SUPFAM" id="SSF81452">
    <property type="entry name" value="Cytochrome c oxidase subunit III-like"/>
    <property type="match status" value="1"/>
</dbReference>
<dbReference type="Pfam" id="PF12796">
    <property type="entry name" value="Ank_2"/>
    <property type="match status" value="1"/>
</dbReference>
<dbReference type="GO" id="GO:0009055">
    <property type="term" value="F:electron transfer activity"/>
    <property type="evidence" value="ECO:0007669"/>
    <property type="project" value="InterPro"/>
</dbReference>
<protein>
    <recommendedName>
        <fullName evidence="9">PGG domain-containing protein</fullName>
    </recommendedName>
</protein>
<feature type="transmembrane region" description="Helical" evidence="8">
    <location>
        <begin position="257"/>
        <end position="281"/>
    </location>
</feature>
<dbReference type="InterPro" id="IPR002110">
    <property type="entry name" value="Ankyrin_rpt"/>
</dbReference>
<evidence type="ECO:0000259" key="9">
    <source>
        <dbReference type="Pfam" id="PF13962"/>
    </source>
</evidence>
<dbReference type="AlphaFoldDB" id="A0AAN9SRV8"/>
<evidence type="ECO:0000256" key="3">
    <source>
        <dbReference type="ARBA" id="ARBA00022692"/>
    </source>
</evidence>
<feature type="transmembrane region" description="Helical" evidence="8">
    <location>
        <begin position="293"/>
        <end position="317"/>
    </location>
</feature>
<name>A0AAN9SRV8_PSOTE</name>
<dbReference type="PANTHER" id="PTHR24186:SF46">
    <property type="entry name" value="PROTEIN ACCELERATED CELL DEATH 6-LIKE"/>
    <property type="match status" value="1"/>
</dbReference>
<dbReference type="SMART" id="SM00248">
    <property type="entry name" value="ANK"/>
    <property type="match status" value="2"/>
</dbReference>
<evidence type="ECO:0000313" key="10">
    <source>
        <dbReference type="EMBL" id="KAK7404981.1"/>
    </source>
</evidence>
<sequence>MNSNAGWKERCNKMMEELKKQFPCEDAASEARLVHKKLVGEKTAMSCELYKAVENGNVENLVDVLKQECKERKLGVCDIFDKVTGAGDSLLHVASYMGKEEIAELILKLILSRHRKITREKNELGNTPLHEAVNGGDLGVLEDILHADESVVHDLNKSKQSPLYLAVVSGIRKFLIFYWKFHFQPINRFHSATETLHSMQPYRKGILLIRIIRILVVGTLIVTVTFAAAFTMPGGLYSSDDPNIKNRGMAVLTHKPLFWKFTIVNTIALYSSVMACGLMLTARVLDYNLAIKATFIATACLGVAFLIVPLAFLTALLTSGCG</sequence>
<dbReference type="EMBL" id="JAYMYS010000002">
    <property type="protein sequence ID" value="KAK7404981.1"/>
    <property type="molecule type" value="Genomic_DNA"/>
</dbReference>
<feature type="domain" description="PGG" evidence="9">
    <location>
        <begin position="214"/>
        <end position="317"/>
    </location>
</feature>
<evidence type="ECO:0000256" key="2">
    <source>
        <dbReference type="ARBA" id="ARBA00004413"/>
    </source>
</evidence>
<dbReference type="Pfam" id="PF13962">
    <property type="entry name" value="PGG"/>
    <property type="match status" value="1"/>
</dbReference>
<evidence type="ECO:0000313" key="11">
    <source>
        <dbReference type="Proteomes" id="UP001386955"/>
    </source>
</evidence>
<dbReference type="PANTHER" id="PTHR24186">
    <property type="entry name" value="PROTEIN PHOSPHATASE 1 REGULATORY SUBUNIT"/>
    <property type="match status" value="1"/>
</dbReference>
<accession>A0AAN9SRV8</accession>
<dbReference type="GO" id="GO:0005886">
    <property type="term" value="C:plasma membrane"/>
    <property type="evidence" value="ECO:0007669"/>
    <property type="project" value="UniProtKB-SubCell"/>
</dbReference>
<dbReference type="SUPFAM" id="SSF48403">
    <property type="entry name" value="Ankyrin repeat"/>
    <property type="match status" value="1"/>
</dbReference>
<proteinExistence type="predicted"/>
<keyword evidence="7 8" id="KW-0472">Membrane</keyword>
<evidence type="ECO:0000256" key="1">
    <source>
        <dbReference type="ARBA" id="ARBA00004141"/>
    </source>
</evidence>
<organism evidence="10 11">
    <name type="scientific">Psophocarpus tetragonolobus</name>
    <name type="common">Winged bean</name>
    <name type="synonym">Dolichos tetragonolobus</name>
    <dbReference type="NCBI Taxonomy" id="3891"/>
    <lineage>
        <taxon>Eukaryota</taxon>
        <taxon>Viridiplantae</taxon>
        <taxon>Streptophyta</taxon>
        <taxon>Embryophyta</taxon>
        <taxon>Tracheophyta</taxon>
        <taxon>Spermatophyta</taxon>
        <taxon>Magnoliopsida</taxon>
        <taxon>eudicotyledons</taxon>
        <taxon>Gunneridae</taxon>
        <taxon>Pentapetalae</taxon>
        <taxon>rosids</taxon>
        <taxon>fabids</taxon>
        <taxon>Fabales</taxon>
        <taxon>Fabaceae</taxon>
        <taxon>Papilionoideae</taxon>
        <taxon>50 kb inversion clade</taxon>
        <taxon>NPAAA clade</taxon>
        <taxon>indigoferoid/millettioid clade</taxon>
        <taxon>Phaseoleae</taxon>
        <taxon>Psophocarpus</taxon>
    </lineage>
</organism>
<keyword evidence="11" id="KW-1185">Reference proteome</keyword>
<comment type="subcellular location">
    <subcellularLocation>
        <location evidence="2">Cell membrane</location>
        <topology evidence="2">Peripheral membrane protein</topology>
        <orientation evidence="2">Cytoplasmic side</orientation>
    </subcellularLocation>
    <subcellularLocation>
        <location evidence="1">Membrane</location>
        <topology evidence="1">Multi-pass membrane protein</topology>
    </subcellularLocation>
</comment>
<reference evidence="10 11" key="1">
    <citation type="submission" date="2024-01" db="EMBL/GenBank/DDBJ databases">
        <title>The genomes of 5 underutilized Papilionoideae crops provide insights into root nodulation and disease resistanc.</title>
        <authorList>
            <person name="Jiang F."/>
        </authorList>
    </citation>
    <scope>NUCLEOTIDE SEQUENCE [LARGE SCALE GENOMIC DNA]</scope>
    <source>
        <strain evidence="10">DUOXIRENSHENG_FW03</strain>
        <tissue evidence="10">Leaves</tissue>
    </source>
</reference>
<evidence type="ECO:0000256" key="5">
    <source>
        <dbReference type="ARBA" id="ARBA00022989"/>
    </source>
</evidence>
<evidence type="ECO:0000256" key="4">
    <source>
        <dbReference type="ARBA" id="ARBA00022737"/>
    </source>
</evidence>
<feature type="transmembrane region" description="Helical" evidence="8">
    <location>
        <begin position="211"/>
        <end position="237"/>
    </location>
</feature>
<keyword evidence="4" id="KW-0677">Repeat</keyword>
<dbReference type="InterPro" id="IPR036770">
    <property type="entry name" value="Ankyrin_rpt-contain_sf"/>
</dbReference>
<keyword evidence="6" id="KW-0040">ANK repeat</keyword>
<dbReference type="InterPro" id="IPR035973">
    <property type="entry name" value="Cyt_c_oxidase_su3-like_sf"/>
</dbReference>
<gene>
    <name evidence="10" type="ORF">VNO78_06084</name>
</gene>
<dbReference type="InterPro" id="IPR026961">
    <property type="entry name" value="PGG_dom"/>
</dbReference>
<keyword evidence="3 8" id="KW-0812">Transmembrane</keyword>
<evidence type="ECO:0000256" key="7">
    <source>
        <dbReference type="ARBA" id="ARBA00023136"/>
    </source>
</evidence>
<evidence type="ECO:0000256" key="8">
    <source>
        <dbReference type="SAM" id="Phobius"/>
    </source>
</evidence>
<dbReference type="Proteomes" id="UP001386955">
    <property type="component" value="Unassembled WGS sequence"/>
</dbReference>
<evidence type="ECO:0000256" key="6">
    <source>
        <dbReference type="ARBA" id="ARBA00023043"/>
    </source>
</evidence>
<comment type="caution">
    <text evidence="10">The sequence shown here is derived from an EMBL/GenBank/DDBJ whole genome shotgun (WGS) entry which is preliminary data.</text>
</comment>
<dbReference type="Gene3D" id="1.25.40.20">
    <property type="entry name" value="Ankyrin repeat-containing domain"/>
    <property type="match status" value="1"/>
</dbReference>